<feature type="compositionally biased region" description="Basic and acidic residues" evidence="1">
    <location>
        <begin position="18"/>
        <end position="29"/>
    </location>
</feature>
<comment type="caution">
    <text evidence="2">The sequence shown here is derived from an EMBL/GenBank/DDBJ whole genome shotgun (WGS) entry which is preliminary data.</text>
</comment>
<gene>
    <name evidence="2" type="ORF">EYS09_03840</name>
</gene>
<feature type="region of interest" description="Disordered" evidence="1">
    <location>
        <begin position="303"/>
        <end position="335"/>
    </location>
</feature>
<keyword evidence="3" id="KW-1185">Reference proteome</keyword>
<evidence type="ECO:0000313" key="2">
    <source>
        <dbReference type="EMBL" id="TBO60911.1"/>
    </source>
</evidence>
<sequence>MAGPTTIDWGDGSAPEDGPEKGDVSHKYTSDGPKTIVVTDTADPSKKTEIEVTIPLGGTPKATAVADPADAAGRTAKVTWSGFPAGTVSVGWGDGTPPQTGQPAAGTLSHAYAAEVADEQTITVTSEANDTKKATAVFTPADPVPDPSVTAGADPGDATGRTAAITLANFRADGAVSVNWGDGSAVETVPAGTTAAKHLYAAGVEGEQTIIVTSATDASQTATAKFTPAPGAPAPEPSLTATADEGDAAGRTVAITLAGFPADGAVNVAWGDGSAAEEVPAGTATAAHAYVAGVEGEQTITATSATDETKKATAKFTPKPAAEPSVTAEPDASDTTGHTATIALAGFPADSAVSVNWGDGTAAEEIAAGTTTGKHAYAAEVTTEQTITAASAGDAAKTASAKFTPGAAAAPATVARKKK</sequence>
<dbReference type="RefSeq" id="WP_131122164.1">
    <property type="nucleotide sequence ID" value="NZ_SIXH01000021.1"/>
</dbReference>
<evidence type="ECO:0008006" key="4">
    <source>
        <dbReference type="Google" id="ProtNLM"/>
    </source>
</evidence>
<evidence type="ECO:0000256" key="1">
    <source>
        <dbReference type="SAM" id="MobiDB-lite"/>
    </source>
</evidence>
<dbReference type="EMBL" id="SIXH01000021">
    <property type="protein sequence ID" value="TBO60911.1"/>
    <property type="molecule type" value="Genomic_DNA"/>
</dbReference>
<reference evidence="2 3" key="1">
    <citation type="submission" date="2019-02" db="EMBL/GenBank/DDBJ databases">
        <title>Draft Genome Sequence of Streptomyces sp. AM-2504, identified by 16S rRNA comparative analysis as a Streptomyces Kasugaensis strain.</title>
        <authorList>
            <person name="Napolioni V."/>
            <person name="Giuliodori A.M."/>
            <person name="Spurio R."/>
            <person name="Fabbretti A."/>
        </authorList>
    </citation>
    <scope>NUCLEOTIDE SEQUENCE [LARGE SCALE GENOMIC DNA]</scope>
    <source>
        <strain evidence="2 3">AM-2504</strain>
    </source>
</reference>
<feature type="region of interest" description="Disordered" evidence="1">
    <location>
        <begin position="1"/>
        <end position="43"/>
    </location>
</feature>
<dbReference type="Proteomes" id="UP000292452">
    <property type="component" value="Unassembled WGS sequence"/>
</dbReference>
<organism evidence="2 3">
    <name type="scientific">Streptomyces kasugaensis</name>
    <dbReference type="NCBI Taxonomy" id="1946"/>
    <lineage>
        <taxon>Bacteria</taxon>
        <taxon>Bacillati</taxon>
        <taxon>Actinomycetota</taxon>
        <taxon>Actinomycetes</taxon>
        <taxon>Kitasatosporales</taxon>
        <taxon>Streptomycetaceae</taxon>
        <taxon>Streptomyces</taxon>
    </lineage>
</organism>
<name>A0A4V2JJ27_STRKA</name>
<dbReference type="AlphaFoldDB" id="A0A4V2JJ27"/>
<feature type="compositionally biased region" description="Low complexity" evidence="1">
    <location>
        <begin position="314"/>
        <end position="324"/>
    </location>
</feature>
<accession>A0A4V2JJ27</accession>
<proteinExistence type="predicted"/>
<protein>
    <recommendedName>
        <fullName evidence="4">PKD domain-containing protein</fullName>
    </recommendedName>
</protein>
<evidence type="ECO:0000313" key="3">
    <source>
        <dbReference type="Proteomes" id="UP000292452"/>
    </source>
</evidence>